<dbReference type="EMBL" id="AVOT02019584">
    <property type="protein sequence ID" value="MBW0507241.1"/>
    <property type="molecule type" value="Genomic_DNA"/>
</dbReference>
<comment type="caution">
    <text evidence="1">The sequence shown here is derived from an EMBL/GenBank/DDBJ whole genome shotgun (WGS) entry which is preliminary data.</text>
</comment>
<reference evidence="1" key="1">
    <citation type="submission" date="2021-03" db="EMBL/GenBank/DDBJ databases">
        <title>Draft genome sequence of rust myrtle Austropuccinia psidii MF-1, a brazilian biotype.</title>
        <authorList>
            <person name="Quecine M.C."/>
            <person name="Pachon D.M.R."/>
            <person name="Bonatelli M.L."/>
            <person name="Correr F.H."/>
            <person name="Franceschini L.M."/>
            <person name="Leite T.F."/>
            <person name="Margarido G.R.A."/>
            <person name="Almeida C.A."/>
            <person name="Ferrarezi J.A."/>
            <person name="Labate C.A."/>
        </authorList>
    </citation>
    <scope>NUCLEOTIDE SEQUENCE</scope>
    <source>
        <strain evidence="1">MF-1</strain>
    </source>
</reference>
<organism evidence="1 2">
    <name type="scientific">Austropuccinia psidii MF-1</name>
    <dbReference type="NCBI Taxonomy" id="1389203"/>
    <lineage>
        <taxon>Eukaryota</taxon>
        <taxon>Fungi</taxon>
        <taxon>Dikarya</taxon>
        <taxon>Basidiomycota</taxon>
        <taxon>Pucciniomycotina</taxon>
        <taxon>Pucciniomycetes</taxon>
        <taxon>Pucciniales</taxon>
        <taxon>Sphaerophragmiaceae</taxon>
        <taxon>Austropuccinia</taxon>
    </lineage>
</organism>
<evidence type="ECO:0000313" key="1">
    <source>
        <dbReference type="EMBL" id="MBW0507241.1"/>
    </source>
</evidence>
<proteinExistence type="predicted"/>
<dbReference type="Proteomes" id="UP000765509">
    <property type="component" value="Unassembled WGS sequence"/>
</dbReference>
<name>A0A9Q3DMX5_9BASI</name>
<evidence type="ECO:0000313" key="2">
    <source>
        <dbReference type="Proteomes" id="UP000765509"/>
    </source>
</evidence>
<protein>
    <submittedName>
        <fullName evidence="1">Uncharacterized protein</fullName>
    </submittedName>
</protein>
<gene>
    <name evidence="1" type="ORF">O181_046956</name>
</gene>
<dbReference type="OrthoDB" id="3929326at2759"/>
<keyword evidence="2" id="KW-1185">Reference proteome</keyword>
<dbReference type="AlphaFoldDB" id="A0A9Q3DMX5"/>
<accession>A0A9Q3DMX5</accession>
<sequence length="109" mass="12596">MQYSFKFAKERWGKSHKPHDFKVGDLLLVTTPNFHNIKFLKKFRDSFAGPFMIIALHIPNAVQLELTGEFMNKHPNFPAIPIKPYSSSHKELFPLINKAPLQIPHLEEG</sequence>